<organism evidence="2 3">
    <name type="scientific">Ornithinimicrobium pratense</name>
    <dbReference type="NCBI Taxonomy" id="2593973"/>
    <lineage>
        <taxon>Bacteria</taxon>
        <taxon>Bacillati</taxon>
        <taxon>Actinomycetota</taxon>
        <taxon>Actinomycetes</taxon>
        <taxon>Micrococcales</taxon>
        <taxon>Ornithinimicrobiaceae</taxon>
        <taxon>Ornithinimicrobium</taxon>
    </lineage>
</organism>
<dbReference type="InterPro" id="IPR016181">
    <property type="entry name" value="Acyl_CoA_acyltransferase"/>
</dbReference>
<dbReference type="InterPro" id="IPR000182">
    <property type="entry name" value="GNAT_dom"/>
</dbReference>
<evidence type="ECO:0000313" key="3">
    <source>
        <dbReference type="Proteomes" id="UP000326546"/>
    </source>
</evidence>
<dbReference type="AlphaFoldDB" id="A0A5J6V839"/>
<dbReference type="OrthoDB" id="9799092at2"/>
<evidence type="ECO:0000259" key="1">
    <source>
        <dbReference type="PROSITE" id="PS51186"/>
    </source>
</evidence>
<evidence type="ECO:0000313" key="2">
    <source>
        <dbReference type="EMBL" id="QFG69975.1"/>
    </source>
</evidence>
<name>A0A5J6V839_9MICO</name>
<dbReference type="SUPFAM" id="SSF55729">
    <property type="entry name" value="Acyl-CoA N-acyltransferases (Nat)"/>
    <property type="match status" value="1"/>
</dbReference>
<accession>A0A5J6V839</accession>
<reference evidence="2 3" key="1">
    <citation type="submission" date="2019-09" db="EMBL/GenBank/DDBJ databases">
        <title>Serinicoccus pratensis sp. nov., isolated from meadow soil.</title>
        <authorList>
            <person name="Zhang W."/>
        </authorList>
    </citation>
    <scope>NUCLEOTIDE SEQUENCE [LARGE SCALE GENOMIC DNA]</scope>
    <source>
        <strain evidence="2 3">W204</strain>
    </source>
</reference>
<gene>
    <name evidence="2" type="ORF">FY030_15800</name>
</gene>
<dbReference type="RefSeq" id="WP_158062469.1">
    <property type="nucleotide sequence ID" value="NZ_CP044427.1"/>
</dbReference>
<feature type="domain" description="N-acetyltransferase" evidence="1">
    <location>
        <begin position="18"/>
        <end position="180"/>
    </location>
</feature>
<keyword evidence="2" id="KW-0808">Transferase</keyword>
<dbReference type="GO" id="GO:0016747">
    <property type="term" value="F:acyltransferase activity, transferring groups other than amino-acyl groups"/>
    <property type="evidence" value="ECO:0007669"/>
    <property type="project" value="InterPro"/>
</dbReference>
<keyword evidence="3" id="KW-1185">Reference proteome</keyword>
<dbReference type="Gene3D" id="3.40.630.30">
    <property type="match status" value="1"/>
</dbReference>
<sequence length="208" mass="22925">MYDIRPVRAEEWRESRDLQLRALQDEDAAVAFFETYDEALVKPEEEWRNWAKMAGSDAEGTPFIRDFVAVTLFGEWVATSTLLIRMAGDPELGGGTVETDRGEFIGVWIDPQHRGQGLFTRLVEAGMSWLADNAISRSALWVHEENGRARRAFEGVGFERTGLRVVESKGPEIQLGRPVRLDSSAGLGGAVGGYSAPQATSRGPFPAP</sequence>
<proteinExistence type="predicted"/>
<dbReference type="Pfam" id="PF00583">
    <property type="entry name" value="Acetyltransf_1"/>
    <property type="match status" value="1"/>
</dbReference>
<protein>
    <submittedName>
        <fullName evidence="2">GNAT family N-acetyltransferase</fullName>
    </submittedName>
</protein>
<dbReference type="KEGG" id="serw:FY030_15800"/>
<dbReference type="EMBL" id="CP044427">
    <property type="protein sequence ID" value="QFG69975.1"/>
    <property type="molecule type" value="Genomic_DNA"/>
</dbReference>
<dbReference type="Proteomes" id="UP000326546">
    <property type="component" value="Chromosome"/>
</dbReference>
<dbReference type="PROSITE" id="PS51186">
    <property type="entry name" value="GNAT"/>
    <property type="match status" value="1"/>
</dbReference>
<dbReference type="CDD" id="cd04301">
    <property type="entry name" value="NAT_SF"/>
    <property type="match status" value="1"/>
</dbReference>